<evidence type="ECO:0000313" key="3">
    <source>
        <dbReference type="Proteomes" id="UP000054107"/>
    </source>
</evidence>
<evidence type="ECO:0000313" key="2">
    <source>
        <dbReference type="EMBL" id="CEP20020.1"/>
    </source>
</evidence>
<accession>A0A0B7NWL9</accession>
<gene>
    <name evidence="2" type="primary">PARPA_14341.1 scaffold 50072</name>
</gene>
<dbReference type="OrthoDB" id="2275825at2759"/>
<dbReference type="Proteomes" id="UP000054107">
    <property type="component" value="Unassembled WGS sequence"/>
</dbReference>
<organism evidence="2 3">
    <name type="scientific">Parasitella parasitica</name>
    <dbReference type="NCBI Taxonomy" id="35722"/>
    <lineage>
        <taxon>Eukaryota</taxon>
        <taxon>Fungi</taxon>
        <taxon>Fungi incertae sedis</taxon>
        <taxon>Mucoromycota</taxon>
        <taxon>Mucoromycotina</taxon>
        <taxon>Mucoromycetes</taxon>
        <taxon>Mucorales</taxon>
        <taxon>Mucorineae</taxon>
        <taxon>Mucoraceae</taxon>
        <taxon>Parasitella</taxon>
    </lineage>
</organism>
<name>A0A0B7NWL9_9FUNG</name>
<dbReference type="EMBL" id="LN734204">
    <property type="protein sequence ID" value="CEP20020.1"/>
    <property type="molecule type" value="Genomic_DNA"/>
</dbReference>
<keyword evidence="3" id="KW-1185">Reference proteome</keyword>
<feature type="region of interest" description="Disordered" evidence="1">
    <location>
        <begin position="190"/>
        <end position="237"/>
    </location>
</feature>
<protein>
    <submittedName>
        <fullName evidence="2">Uncharacterized protein</fullName>
    </submittedName>
</protein>
<sequence>MKLSVMANLPNPKSHGKHDTFTDSADNLSVDRFTQRGNTHLWAVSEQIRRDNNKIFAEISVSPTLYHQFCLDPTLQLAFFEEPFMAYPSLSPSAKILQLQRYGATVECGFITGTTGVYAGGGYDVLGVHDSSQPLQHPLDWSYLSMDFSSPSRALLEEPDNVLVLATWAAMQPTMLWWIALLANNTGKKRKVSSGKASSSKGSQKEPSRPASVSTDNGQRPNPPAIPGVESAQAASPAAPFPRAIAVPPASVAASGTLASTMSDTSELPAVSGAPAPSTALPVPRVPDAPAVSASPVSNFSTPVLVEPTHNTRSQTLSSPSATLSTSAAPVCKHCGLAGHQRTNSNQCLKNSKYIAEME</sequence>
<dbReference type="STRING" id="35722.A0A0B7NWL9"/>
<proteinExistence type="predicted"/>
<feature type="compositionally biased region" description="Polar residues" evidence="1">
    <location>
        <begin position="211"/>
        <end position="220"/>
    </location>
</feature>
<dbReference type="AlphaFoldDB" id="A0A0B7NWL9"/>
<evidence type="ECO:0000256" key="1">
    <source>
        <dbReference type="SAM" id="MobiDB-lite"/>
    </source>
</evidence>
<reference evidence="2 3" key="1">
    <citation type="submission" date="2014-09" db="EMBL/GenBank/DDBJ databases">
        <authorList>
            <person name="Ellenberger Sabrina"/>
        </authorList>
    </citation>
    <scope>NUCLEOTIDE SEQUENCE [LARGE SCALE GENOMIC DNA]</scope>
    <source>
        <strain evidence="2 3">CBS 412.66</strain>
    </source>
</reference>
<feature type="region of interest" description="Disordered" evidence="1">
    <location>
        <begin position="1"/>
        <end position="21"/>
    </location>
</feature>